<dbReference type="AlphaFoldDB" id="A0A8H5KQ47"/>
<protein>
    <submittedName>
        <fullName evidence="1">Uncharacterized protein</fullName>
    </submittedName>
</protein>
<reference evidence="1 2" key="1">
    <citation type="submission" date="2020-05" db="EMBL/GenBank/DDBJ databases">
        <title>Identification and distribution of gene clusters putatively required for synthesis of sphingolipid metabolism inhibitors in phylogenetically diverse species of the filamentous fungus Fusarium.</title>
        <authorList>
            <person name="Kim H.-S."/>
            <person name="Busman M."/>
            <person name="Brown D.W."/>
            <person name="Divon H."/>
            <person name="Uhlig S."/>
            <person name="Proctor R.H."/>
        </authorList>
    </citation>
    <scope>NUCLEOTIDE SEQUENCE [LARGE SCALE GENOMIC DNA]</scope>
    <source>
        <strain evidence="1 2">NRRL 25211</strain>
    </source>
</reference>
<evidence type="ECO:0000313" key="2">
    <source>
        <dbReference type="Proteomes" id="UP000544095"/>
    </source>
</evidence>
<proteinExistence type="predicted"/>
<dbReference type="EMBL" id="JAAOAR010000640">
    <property type="protein sequence ID" value="KAF5576446.1"/>
    <property type="molecule type" value="Genomic_DNA"/>
</dbReference>
<evidence type="ECO:0000313" key="1">
    <source>
        <dbReference type="EMBL" id="KAF5576446.1"/>
    </source>
</evidence>
<dbReference type="Proteomes" id="UP000544095">
    <property type="component" value="Unassembled WGS sequence"/>
</dbReference>
<sequence>MFSANALRISPSLHEAALAVFEMTEHSRRAQQRQLDEALDIKQVFDSLDQNIDELEMMTMHLHGVPSAESYFSQAQQHFHSFRLIRKNLKNTVASITDADVKHAQEVRFSYAQFLSHISCYTGDDTQALASLKNIIYKFDKESHLQQSQRLATMRDQLDSFILLLNKMAALKHALEEQGLI</sequence>
<organism evidence="1 2">
    <name type="scientific">Fusarium pseudoanthophilum</name>
    <dbReference type="NCBI Taxonomy" id="48495"/>
    <lineage>
        <taxon>Eukaryota</taxon>
        <taxon>Fungi</taxon>
        <taxon>Dikarya</taxon>
        <taxon>Ascomycota</taxon>
        <taxon>Pezizomycotina</taxon>
        <taxon>Sordariomycetes</taxon>
        <taxon>Hypocreomycetidae</taxon>
        <taxon>Hypocreales</taxon>
        <taxon>Nectriaceae</taxon>
        <taxon>Fusarium</taxon>
        <taxon>Fusarium fujikuroi species complex</taxon>
    </lineage>
</organism>
<name>A0A8H5KQ47_9HYPO</name>
<gene>
    <name evidence="1" type="ORF">FPANT_10929</name>
</gene>
<accession>A0A8H5KQ47</accession>
<comment type="caution">
    <text evidence="1">The sequence shown here is derived from an EMBL/GenBank/DDBJ whole genome shotgun (WGS) entry which is preliminary data.</text>
</comment>
<keyword evidence="2" id="KW-1185">Reference proteome</keyword>